<protein>
    <submittedName>
        <fullName evidence="2">Uncharacterized protein</fullName>
    </submittedName>
</protein>
<keyword evidence="1" id="KW-0732">Signal</keyword>
<reference evidence="2 3" key="1">
    <citation type="submission" date="2019-04" db="EMBL/GenBank/DDBJ databases">
        <title>Chromosome genome assembly for Takifugu flavidus.</title>
        <authorList>
            <person name="Xiao S."/>
        </authorList>
    </citation>
    <scope>NUCLEOTIDE SEQUENCE [LARGE SCALE GENOMIC DNA]</scope>
    <source>
        <strain evidence="2">HTHZ2018</strain>
        <tissue evidence="2">Muscle</tissue>
    </source>
</reference>
<dbReference type="PANTHER" id="PTHR46104:SF1">
    <property type="entry name" value="GENE 9195-RELATED"/>
    <property type="match status" value="1"/>
</dbReference>
<dbReference type="SMART" id="SM01411">
    <property type="entry name" value="Ephrin_rec_like"/>
    <property type="match status" value="2"/>
</dbReference>
<dbReference type="EMBL" id="RHFK02000004">
    <property type="protein sequence ID" value="TWW77259.1"/>
    <property type="molecule type" value="Genomic_DNA"/>
</dbReference>
<dbReference type="Proteomes" id="UP000324091">
    <property type="component" value="Chromosome 12"/>
</dbReference>
<organism evidence="2 3">
    <name type="scientific">Takifugu flavidus</name>
    <name type="common">sansaifugu</name>
    <dbReference type="NCBI Taxonomy" id="433684"/>
    <lineage>
        <taxon>Eukaryota</taxon>
        <taxon>Metazoa</taxon>
        <taxon>Chordata</taxon>
        <taxon>Craniata</taxon>
        <taxon>Vertebrata</taxon>
        <taxon>Euteleostomi</taxon>
        <taxon>Actinopterygii</taxon>
        <taxon>Neopterygii</taxon>
        <taxon>Teleostei</taxon>
        <taxon>Neoteleostei</taxon>
        <taxon>Acanthomorphata</taxon>
        <taxon>Eupercaria</taxon>
        <taxon>Tetraodontiformes</taxon>
        <taxon>Tetradontoidea</taxon>
        <taxon>Tetraodontidae</taxon>
        <taxon>Takifugu</taxon>
    </lineage>
</organism>
<name>A0A5C6PE21_9TELE</name>
<keyword evidence="3" id="KW-1185">Reference proteome</keyword>
<proteinExistence type="predicted"/>
<dbReference type="Gene3D" id="2.10.50.10">
    <property type="entry name" value="Tumor Necrosis Factor Receptor, subunit A, domain 2"/>
    <property type="match status" value="1"/>
</dbReference>
<dbReference type="SUPFAM" id="SSF57184">
    <property type="entry name" value="Growth factor receptor domain"/>
    <property type="match status" value="1"/>
</dbReference>
<accession>A0A5C6PE21</accession>
<evidence type="ECO:0000313" key="2">
    <source>
        <dbReference type="EMBL" id="TWW77259.1"/>
    </source>
</evidence>
<gene>
    <name evidence="2" type="ORF">D4764_12G0006490</name>
</gene>
<evidence type="ECO:0000313" key="3">
    <source>
        <dbReference type="Proteomes" id="UP000324091"/>
    </source>
</evidence>
<evidence type="ECO:0000256" key="1">
    <source>
        <dbReference type="SAM" id="SignalP"/>
    </source>
</evidence>
<feature type="non-terminal residue" evidence="2">
    <location>
        <position position="1"/>
    </location>
</feature>
<feature type="signal peptide" evidence="1">
    <location>
        <begin position="1"/>
        <end position="19"/>
    </location>
</feature>
<dbReference type="PANTHER" id="PTHR46104">
    <property type="entry name" value="GENE 9195-RELATED-RELATED"/>
    <property type="match status" value="1"/>
</dbReference>
<comment type="caution">
    <text evidence="2">The sequence shown here is derived from an EMBL/GenBank/DDBJ whole genome shotgun (WGS) entry which is preliminary data.</text>
</comment>
<sequence length="278" mass="29647">SGIFVLLLTQCGLSSELSGVTTELGHGKDVDVCPEGKYFSHQFCLECPSGHYCPGKASAPRRCPPGTFNLHTGKSTLGDCKCGPGKEPNIEKTSCNDCLPGFYSTVCTIQCLECPAAPRWSQPAIRSSQTIICRPGTYKDIKEGMTCVICPAGHYCVGGVAIPCPAGTYGAQEGLQNLRECTICPAAHRDPPPTSCAHRGFSVKRAPLALTGHLARLVLQGNNWVRQVGQPSPHKICGPGRFSGAWIALCSGKILSCRCRTGSSMSSWYLHTSSRSNK</sequence>
<dbReference type="AlphaFoldDB" id="A0A5C6PE21"/>
<feature type="chain" id="PRO_5022824574" evidence="1">
    <location>
        <begin position="20"/>
        <end position="278"/>
    </location>
</feature>
<dbReference type="InterPro" id="IPR009030">
    <property type="entry name" value="Growth_fac_rcpt_cys_sf"/>
</dbReference>